<organism evidence="2 3">
    <name type="scientific">Parasedimentitalea marina</name>
    <dbReference type="NCBI Taxonomy" id="2483033"/>
    <lineage>
        <taxon>Bacteria</taxon>
        <taxon>Pseudomonadati</taxon>
        <taxon>Pseudomonadota</taxon>
        <taxon>Alphaproteobacteria</taxon>
        <taxon>Rhodobacterales</taxon>
        <taxon>Paracoccaceae</taxon>
        <taxon>Parasedimentitalea</taxon>
    </lineage>
</organism>
<dbReference type="Pfam" id="PF13480">
    <property type="entry name" value="Acetyltransf_6"/>
    <property type="match status" value="1"/>
</dbReference>
<sequence length="407" mass="46329">MNSEAPNRRAQSRLRVETVDTFAGFQAIEAAWKTLEDRDPEATFFLSWDWLAQAFRDNPYRWSVLAVYAPDGEDVIVGLLPLKYGVHWSTTRNEFQTEIEAGGRLLFSEYTGFLCDPDKEVAVMEALALSLRAMPWAKLSLRYVAQTRRAELFCASFEQFGYKVSWKEYRINKGETNNLVCPHVSLPDDFETYLQTSVSSNTRQRYRRFQRKYFADGNYHFTHCDADSFEKDIATLMGFWKHKWAPTKGGSKSLKVASNFEKVLEAALKTEALFLPVLWRGDTPLAALGHVMDPKNGSMHFIIAGRDSTAEEAFIGAALHFHSIECAIMLGCQYYDFGHGDEEYKFSYGAEKTTVQYFSVTRPTGDPEKVFDSISTGVALKRIEKLIKAGKTDQAERACRQLSQLFT</sequence>
<keyword evidence="3" id="KW-1185">Reference proteome</keyword>
<dbReference type="InterPro" id="IPR016181">
    <property type="entry name" value="Acyl_CoA_acyltransferase"/>
</dbReference>
<dbReference type="Proteomes" id="UP000283063">
    <property type="component" value="Chromosome"/>
</dbReference>
<dbReference type="InterPro" id="IPR038740">
    <property type="entry name" value="BioF2-like_GNAT_dom"/>
</dbReference>
<evidence type="ECO:0000259" key="1">
    <source>
        <dbReference type="Pfam" id="PF13480"/>
    </source>
</evidence>
<dbReference type="SUPFAM" id="SSF55729">
    <property type="entry name" value="Acyl-CoA N-acyltransferases (Nat)"/>
    <property type="match status" value="1"/>
</dbReference>
<reference evidence="2 3" key="1">
    <citation type="submission" date="2018-10" db="EMBL/GenBank/DDBJ databases">
        <title>Parasedimentitalea marina sp. nov., a psychrophilic bacterium isolated from deep seawater of the New Britain Trench.</title>
        <authorList>
            <person name="Cao J."/>
        </authorList>
    </citation>
    <scope>NUCLEOTIDE SEQUENCE [LARGE SCALE GENOMIC DNA]</scope>
    <source>
        <strain evidence="2 3">W43</strain>
    </source>
</reference>
<dbReference type="Gene3D" id="3.40.630.30">
    <property type="match status" value="1"/>
</dbReference>
<dbReference type="AlphaFoldDB" id="A0A3T0N3F8"/>
<name>A0A3T0N3F8_9RHOB</name>
<accession>A0A3T0N3F8</accession>
<gene>
    <name evidence="2" type="ORF">EBB79_11915</name>
</gene>
<dbReference type="KEGG" id="sedi:EBB79_11915"/>
<protein>
    <submittedName>
        <fullName evidence="2">GNAT family N-acetyltransferase</fullName>
    </submittedName>
</protein>
<feature type="domain" description="BioF2-like acetyltransferase" evidence="1">
    <location>
        <begin position="200"/>
        <end position="345"/>
    </location>
</feature>
<dbReference type="RefSeq" id="WP_127749072.1">
    <property type="nucleotide sequence ID" value="NZ_CP033219.1"/>
</dbReference>
<proteinExistence type="predicted"/>
<dbReference type="GO" id="GO:0016740">
    <property type="term" value="F:transferase activity"/>
    <property type="evidence" value="ECO:0007669"/>
    <property type="project" value="UniProtKB-KW"/>
</dbReference>
<dbReference type="EMBL" id="CP033219">
    <property type="protein sequence ID" value="AZV78512.1"/>
    <property type="molecule type" value="Genomic_DNA"/>
</dbReference>
<evidence type="ECO:0000313" key="2">
    <source>
        <dbReference type="EMBL" id="AZV78512.1"/>
    </source>
</evidence>
<evidence type="ECO:0000313" key="3">
    <source>
        <dbReference type="Proteomes" id="UP000283063"/>
    </source>
</evidence>
<keyword evidence="2" id="KW-0808">Transferase</keyword>
<dbReference type="OrthoDB" id="9808976at2"/>